<dbReference type="Gene3D" id="3.40.190.10">
    <property type="entry name" value="Periplasmic binding protein-like II"/>
    <property type="match status" value="2"/>
</dbReference>
<dbReference type="Proteomes" id="UP001150001">
    <property type="component" value="Unassembled WGS sequence"/>
</dbReference>
<organism evidence="4 5">
    <name type="scientific">Vibrio europaeus</name>
    <dbReference type="NCBI Taxonomy" id="300876"/>
    <lineage>
        <taxon>Bacteria</taxon>
        <taxon>Pseudomonadati</taxon>
        <taxon>Pseudomonadota</taxon>
        <taxon>Gammaproteobacteria</taxon>
        <taxon>Vibrionales</taxon>
        <taxon>Vibrionaceae</taxon>
        <taxon>Vibrio</taxon>
        <taxon>Vibrio oreintalis group</taxon>
    </lineage>
</organism>
<dbReference type="PANTHER" id="PTHR35936:SF25">
    <property type="entry name" value="ABC TRANSPORTER SUBSTRATE-BINDING PROTEIN"/>
    <property type="match status" value="1"/>
</dbReference>
<evidence type="ECO:0000313" key="6">
    <source>
        <dbReference type="Proteomes" id="UP001150001"/>
    </source>
</evidence>
<protein>
    <submittedName>
        <fullName evidence="4">ABC transporter substrate-binding protein</fullName>
    </submittedName>
    <submittedName>
        <fullName evidence="3">Transporter substrate-binding domain-containing protein</fullName>
    </submittedName>
</protein>
<dbReference type="EMBL" id="JAPFIT010000021">
    <property type="protein sequence ID" value="MDC5742301.1"/>
    <property type="molecule type" value="Genomic_DNA"/>
</dbReference>
<keyword evidence="6" id="KW-1185">Reference proteome</keyword>
<dbReference type="SUPFAM" id="SSF53850">
    <property type="entry name" value="Periplasmic binding protein-like II"/>
    <property type="match status" value="1"/>
</dbReference>
<dbReference type="AlphaFoldDB" id="A0A178JB86"/>
<proteinExistence type="inferred from homology"/>
<dbReference type="EMBL" id="LUAX01000002">
    <property type="protein sequence ID" value="OAM99494.1"/>
    <property type="molecule type" value="Genomic_DNA"/>
</dbReference>
<dbReference type="Proteomes" id="UP000094761">
    <property type="component" value="Unassembled WGS sequence"/>
</dbReference>
<name>A0A178JB86_9VIBR</name>
<dbReference type="RefSeq" id="WP_069667463.1">
    <property type="nucleotide sequence ID" value="NZ_JAPFIM010000013.1"/>
</dbReference>
<feature type="chain" id="PRO_5044550597" evidence="2">
    <location>
        <begin position="22"/>
        <end position="245"/>
    </location>
</feature>
<reference evidence="4 5" key="1">
    <citation type="submission" date="2016-03" db="EMBL/GenBank/DDBJ databases">
        <title>Draft genome sequence of the Vibrio tubiashii subs. europaeus.</title>
        <authorList>
            <person name="Spinard E."/>
            <person name="Dubert J."/>
            <person name="Nelson D.R."/>
            <person name="Barja J.L."/>
        </authorList>
    </citation>
    <scope>NUCLEOTIDE SEQUENCE [LARGE SCALE GENOMIC DNA]</scope>
    <source>
        <strain evidence="5">PP-638</strain>
        <strain evidence="4">PP2-638</strain>
    </source>
</reference>
<reference evidence="3" key="2">
    <citation type="submission" date="2022-11" db="EMBL/GenBank/DDBJ databases">
        <title>Role of the vibriolysin VemA secreted by the emergent pathogen Vibrio europaeus in the colonization of Manila clam mucus.</title>
        <authorList>
            <person name="Martinez C."/>
            <person name="Rodriguez S."/>
            <person name="Vences A."/>
            <person name="Barja J.L."/>
            <person name="Toranzo A.E."/>
            <person name="Dubert J."/>
        </authorList>
    </citation>
    <scope>NUCLEOTIDE SEQUENCE</scope>
    <source>
        <strain evidence="3">3454</strain>
    </source>
</reference>
<dbReference type="PANTHER" id="PTHR35936">
    <property type="entry name" value="MEMBRANE-BOUND LYTIC MUREIN TRANSGLYCOSYLASE F"/>
    <property type="match status" value="1"/>
</dbReference>
<dbReference type="OrthoDB" id="5296159at2"/>
<comment type="similarity">
    <text evidence="1">Belongs to the bacterial solute-binding protein 3 family.</text>
</comment>
<evidence type="ECO:0000313" key="3">
    <source>
        <dbReference type="EMBL" id="MDC5742301.1"/>
    </source>
</evidence>
<evidence type="ECO:0000313" key="4">
    <source>
        <dbReference type="EMBL" id="OAM99494.1"/>
    </source>
</evidence>
<evidence type="ECO:0000256" key="1">
    <source>
        <dbReference type="ARBA" id="ARBA00010333"/>
    </source>
</evidence>
<evidence type="ECO:0000256" key="2">
    <source>
        <dbReference type="SAM" id="SignalP"/>
    </source>
</evidence>
<comment type="caution">
    <text evidence="4">The sequence shown here is derived from an EMBL/GenBank/DDBJ whole genome shotgun (WGS) entry which is preliminary data.</text>
</comment>
<sequence length="245" mass="27958">MSYYLLLSSTLLLLISPLSLASDASKVIKIAAGNWAPFIGEKLENYGQVGETIQQVFANQGYRVEFDFYPWKRAYKKASEGEYVATAVWMYAEERTEFFMYSDPVAQEQFVFFHLLEKPFEWQTLADLEGKLLGGGLGYSYGSELDLLLENESIAMNRVESPAKAFQLLKYRRVELVPEEKHIGLYSLSQLPLETQALITYNPKPFLTNDSYLMFSKAHPEAQALMKVFNQGLAELKALKEELEN</sequence>
<feature type="signal peptide" evidence="2">
    <location>
        <begin position="1"/>
        <end position="21"/>
    </location>
</feature>
<accession>A0A178JB86</accession>
<dbReference type="GeneID" id="78076248"/>
<evidence type="ECO:0000313" key="5">
    <source>
        <dbReference type="Proteomes" id="UP000094761"/>
    </source>
</evidence>
<keyword evidence="2" id="KW-0732">Signal</keyword>
<gene>
    <name evidence="4" type="ORF">AZ468_11110</name>
    <name evidence="3" type="ORF">OPW20_19685</name>
</gene>